<evidence type="ECO:0000313" key="5">
    <source>
        <dbReference type="Proteomes" id="UP000595140"/>
    </source>
</evidence>
<gene>
    <name evidence="4" type="ORF">CCAM_LOCUS4751</name>
</gene>
<name>A0A484KEU8_9ASTE</name>
<protein>
    <recommendedName>
        <fullName evidence="3">Hydrophobic seed protein domain-containing protein</fullName>
    </recommendedName>
</protein>
<dbReference type="InterPro" id="IPR027923">
    <property type="entry name" value="Hydrophob_seed_dom"/>
</dbReference>
<evidence type="ECO:0000256" key="1">
    <source>
        <dbReference type="SAM" id="MobiDB-lite"/>
    </source>
</evidence>
<dbReference type="SUPFAM" id="SSF47699">
    <property type="entry name" value="Bifunctional inhibitor/lipid-transfer protein/seed storage 2S albumin"/>
    <property type="match status" value="1"/>
</dbReference>
<feature type="chain" id="PRO_5019782447" description="Hydrophobic seed protein domain-containing protein" evidence="2">
    <location>
        <begin position="24"/>
        <end position="194"/>
    </location>
</feature>
<evidence type="ECO:0000259" key="3">
    <source>
        <dbReference type="Pfam" id="PF14547"/>
    </source>
</evidence>
<keyword evidence="5" id="KW-1185">Reference proteome</keyword>
<dbReference type="PANTHER" id="PTHR31731">
    <property type="match status" value="1"/>
</dbReference>
<dbReference type="AlphaFoldDB" id="A0A484KEU8"/>
<accession>A0A484KEU8</accession>
<feature type="domain" description="Hydrophobic seed protein" evidence="3">
    <location>
        <begin position="99"/>
        <end position="180"/>
    </location>
</feature>
<proteinExistence type="predicted"/>
<feature type="signal peptide" evidence="2">
    <location>
        <begin position="1"/>
        <end position="23"/>
    </location>
</feature>
<evidence type="ECO:0000313" key="4">
    <source>
        <dbReference type="EMBL" id="VFQ62975.1"/>
    </source>
</evidence>
<dbReference type="InterPro" id="IPR036312">
    <property type="entry name" value="Bifun_inhib/LTP/seed_sf"/>
</dbReference>
<feature type="region of interest" description="Disordered" evidence="1">
    <location>
        <begin position="36"/>
        <end position="87"/>
    </location>
</feature>
<keyword evidence="2" id="KW-0732">Signal</keyword>
<organism evidence="4 5">
    <name type="scientific">Cuscuta campestris</name>
    <dbReference type="NCBI Taxonomy" id="132261"/>
    <lineage>
        <taxon>Eukaryota</taxon>
        <taxon>Viridiplantae</taxon>
        <taxon>Streptophyta</taxon>
        <taxon>Embryophyta</taxon>
        <taxon>Tracheophyta</taxon>
        <taxon>Spermatophyta</taxon>
        <taxon>Magnoliopsida</taxon>
        <taxon>eudicotyledons</taxon>
        <taxon>Gunneridae</taxon>
        <taxon>Pentapetalae</taxon>
        <taxon>asterids</taxon>
        <taxon>lamiids</taxon>
        <taxon>Solanales</taxon>
        <taxon>Convolvulaceae</taxon>
        <taxon>Cuscuteae</taxon>
        <taxon>Cuscuta</taxon>
        <taxon>Cuscuta subgen. Grammica</taxon>
        <taxon>Cuscuta sect. Cleistogrammica</taxon>
    </lineage>
</organism>
<dbReference type="Gene3D" id="1.10.110.10">
    <property type="entry name" value="Plant lipid-transfer and hydrophobic proteins"/>
    <property type="match status" value="1"/>
</dbReference>
<reference evidence="4 5" key="1">
    <citation type="submission" date="2018-04" db="EMBL/GenBank/DDBJ databases">
        <authorList>
            <person name="Vogel A."/>
        </authorList>
    </citation>
    <scope>NUCLEOTIDE SEQUENCE [LARGE SCALE GENOMIC DNA]</scope>
</reference>
<dbReference type="EMBL" id="OOIL02000252">
    <property type="protein sequence ID" value="VFQ62975.1"/>
    <property type="molecule type" value="Genomic_DNA"/>
</dbReference>
<dbReference type="CDD" id="cd01958">
    <property type="entry name" value="HPS_like"/>
    <property type="match status" value="1"/>
</dbReference>
<dbReference type="OrthoDB" id="1935738at2759"/>
<sequence>MMETSELIITVCLVSTLFEVSLALPLVKPPAPMPALWPPPPGAKPPRAQPPKPRPPASRPPPPAPKPQPPVPVPPKAPLHVPPPPKALPPPPLPPTAACPIDTMKLGACVEILGGLIHIHIGDPAIGQCCPMLGGLLGLEAAMCMCSTFCMKMMNLTIFMPVAIELIGMCGMSIPPGYKCDISSRIHSNASRYC</sequence>
<dbReference type="Proteomes" id="UP000595140">
    <property type="component" value="Unassembled WGS sequence"/>
</dbReference>
<dbReference type="Pfam" id="PF14547">
    <property type="entry name" value="Hydrophob_seed"/>
    <property type="match status" value="1"/>
</dbReference>
<dbReference type="InterPro" id="IPR051636">
    <property type="entry name" value="Plant_LTP/defense-related"/>
</dbReference>
<evidence type="ECO:0000256" key="2">
    <source>
        <dbReference type="SAM" id="SignalP"/>
    </source>
</evidence>